<keyword evidence="3" id="KW-1185">Reference proteome</keyword>
<feature type="transmembrane region" description="Helical" evidence="1">
    <location>
        <begin position="244"/>
        <end position="271"/>
    </location>
</feature>
<evidence type="ECO:0000313" key="2">
    <source>
        <dbReference type="EMBL" id="SIN84482.1"/>
    </source>
</evidence>
<keyword evidence="1" id="KW-0812">Transmembrane</keyword>
<evidence type="ECO:0008006" key="4">
    <source>
        <dbReference type="Google" id="ProtNLM"/>
    </source>
</evidence>
<evidence type="ECO:0000313" key="3">
    <source>
        <dbReference type="Proteomes" id="UP000184758"/>
    </source>
</evidence>
<feature type="transmembrane region" description="Helical" evidence="1">
    <location>
        <begin position="110"/>
        <end position="134"/>
    </location>
</feature>
<keyword evidence="1" id="KW-0472">Membrane</keyword>
<organism evidence="2 3">
    <name type="scientific">Carnobacterium alterfunditum</name>
    <dbReference type="NCBI Taxonomy" id="28230"/>
    <lineage>
        <taxon>Bacteria</taxon>
        <taxon>Bacillati</taxon>
        <taxon>Bacillota</taxon>
        <taxon>Bacilli</taxon>
        <taxon>Lactobacillales</taxon>
        <taxon>Carnobacteriaceae</taxon>
        <taxon>Carnobacterium</taxon>
    </lineage>
</organism>
<protein>
    <recommendedName>
        <fullName evidence="4">Sap, sulfolipid-1-addressing protein</fullName>
    </recommendedName>
</protein>
<accession>A0A1N6EN23</accession>
<keyword evidence="1" id="KW-1133">Transmembrane helix</keyword>
<sequence>MIAFGLLPSKPRIYVFSTPIGPAGVEVACIFFYFEEEIIIFSLISLTVVTSFLDSFNPFAIVQQFTLQGLLKKTHHIWYYIVTLFLTNYLASLIFYLSVTLLNEKFISKYWNILAVPTALLAFIAGSALIWYSIRSFLINWKLRKFLVDRSDKESKELELKFSKKTMTPAYLVGIGFTTTVVEFSTAAPFIAYLTIVQQFQPTLGQLLLLLLIYNLIFSWPLFALYFLFVGFQSTFEKLYTRMTFVLQMVSAFLLPVLFFLIALFLIVFAVNTIF</sequence>
<dbReference type="AlphaFoldDB" id="A0A1N6EN23"/>
<feature type="transmembrane region" description="Helical" evidence="1">
    <location>
        <begin position="39"/>
        <end position="56"/>
    </location>
</feature>
<proteinExistence type="predicted"/>
<feature type="transmembrane region" description="Helical" evidence="1">
    <location>
        <begin position="77"/>
        <end position="98"/>
    </location>
</feature>
<dbReference type="eggNOG" id="ENOG5032VK2">
    <property type="taxonomic scope" value="Bacteria"/>
</dbReference>
<gene>
    <name evidence="2" type="ORF">SAMN05878443_0097</name>
</gene>
<feature type="transmembrane region" description="Helical" evidence="1">
    <location>
        <begin position="208"/>
        <end position="232"/>
    </location>
</feature>
<reference evidence="3" key="1">
    <citation type="submission" date="2016-11" db="EMBL/GenBank/DDBJ databases">
        <authorList>
            <person name="Varghese N."/>
            <person name="Submissions S."/>
        </authorList>
    </citation>
    <scope>NUCLEOTIDE SEQUENCE [LARGE SCALE GENOMIC DNA]</scope>
    <source>
        <strain evidence="3">313</strain>
    </source>
</reference>
<dbReference type="Proteomes" id="UP000184758">
    <property type="component" value="Unassembled WGS sequence"/>
</dbReference>
<name>A0A1N6EN23_9LACT</name>
<feature type="transmembrane region" description="Helical" evidence="1">
    <location>
        <begin position="170"/>
        <end position="196"/>
    </location>
</feature>
<feature type="transmembrane region" description="Helical" evidence="1">
    <location>
        <begin position="12"/>
        <end position="33"/>
    </location>
</feature>
<dbReference type="EMBL" id="FSRN01000001">
    <property type="protein sequence ID" value="SIN84482.1"/>
    <property type="molecule type" value="Genomic_DNA"/>
</dbReference>
<evidence type="ECO:0000256" key="1">
    <source>
        <dbReference type="SAM" id="Phobius"/>
    </source>
</evidence>